<gene>
    <name evidence="4" type="ORF">IWX46DRAFT_434440</name>
</gene>
<accession>A0ABR1L6A8</accession>
<dbReference type="InterPro" id="IPR056024">
    <property type="entry name" value="DUF7605"/>
</dbReference>
<feature type="compositionally biased region" description="Basic and acidic residues" evidence="1">
    <location>
        <begin position="23"/>
        <end position="39"/>
    </location>
</feature>
<dbReference type="Pfam" id="PF00350">
    <property type="entry name" value="Dynamin_N"/>
    <property type="match status" value="1"/>
</dbReference>
<dbReference type="InterPro" id="IPR045063">
    <property type="entry name" value="Dynamin_N"/>
</dbReference>
<feature type="domain" description="Dynamin N-terminal" evidence="2">
    <location>
        <begin position="271"/>
        <end position="519"/>
    </location>
</feature>
<dbReference type="PANTHER" id="PTHR36681:SF3">
    <property type="entry name" value="NUCLEAR GTPASE, GERMINAL CENTER-ASSOCIATED, TANDEM DUPLICATE 3"/>
    <property type="match status" value="1"/>
</dbReference>
<evidence type="ECO:0000259" key="2">
    <source>
        <dbReference type="Pfam" id="PF00350"/>
    </source>
</evidence>
<dbReference type="InterPro" id="IPR027417">
    <property type="entry name" value="P-loop_NTPase"/>
</dbReference>
<feature type="compositionally biased region" description="Polar residues" evidence="1">
    <location>
        <begin position="40"/>
        <end position="50"/>
    </location>
</feature>
<keyword evidence="5" id="KW-1185">Reference proteome</keyword>
<dbReference type="Proteomes" id="UP001365128">
    <property type="component" value="Unassembled WGS sequence"/>
</dbReference>
<dbReference type="SUPFAM" id="SSF52540">
    <property type="entry name" value="P-loop containing nucleoside triphosphate hydrolases"/>
    <property type="match status" value="1"/>
</dbReference>
<feature type="region of interest" description="Disordered" evidence="1">
    <location>
        <begin position="120"/>
        <end position="179"/>
    </location>
</feature>
<name>A0ABR1L6A8_9PEZI</name>
<protein>
    <submittedName>
        <fullName evidence="4">Uncharacterized protein</fullName>
    </submittedName>
</protein>
<evidence type="ECO:0000259" key="3">
    <source>
        <dbReference type="Pfam" id="PF24564"/>
    </source>
</evidence>
<dbReference type="Pfam" id="PF24564">
    <property type="entry name" value="DUF7605"/>
    <property type="match status" value="1"/>
</dbReference>
<feature type="domain" description="DUF7605" evidence="3">
    <location>
        <begin position="771"/>
        <end position="949"/>
    </location>
</feature>
<evidence type="ECO:0000256" key="1">
    <source>
        <dbReference type="SAM" id="MobiDB-lite"/>
    </source>
</evidence>
<reference evidence="4 5" key="1">
    <citation type="submission" date="2024-04" db="EMBL/GenBank/DDBJ databases">
        <title>Phyllosticta paracitricarpa is synonymous to the EU quarantine fungus P. citricarpa based on phylogenomic analyses.</title>
        <authorList>
            <consortium name="Lawrence Berkeley National Laboratory"/>
            <person name="Van Ingen-Buijs V.A."/>
            <person name="Van Westerhoven A.C."/>
            <person name="Haridas S."/>
            <person name="Skiadas P."/>
            <person name="Martin F."/>
            <person name="Groenewald J.Z."/>
            <person name="Crous P.W."/>
            <person name="Seidl M.F."/>
        </authorList>
    </citation>
    <scope>NUCLEOTIDE SEQUENCE [LARGE SCALE GENOMIC DNA]</scope>
    <source>
        <strain evidence="4 5">CBS 122670</strain>
    </source>
</reference>
<organism evidence="4 5">
    <name type="scientific">Phyllosticta citricarpa</name>
    <dbReference type="NCBI Taxonomy" id="55181"/>
    <lineage>
        <taxon>Eukaryota</taxon>
        <taxon>Fungi</taxon>
        <taxon>Dikarya</taxon>
        <taxon>Ascomycota</taxon>
        <taxon>Pezizomycotina</taxon>
        <taxon>Dothideomycetes</taxon>
        <taxon>Dothideomycetes incertae sedis</taxon>
        <taxon>Botryosphaeriales</taxon>
        <taxon>Phyllostictaceae</taxon>
        <taxon>Phyllosticta</taxon>
    </lineage>
</organism>
<comment type="caution">
    <text evidence="4">The sequence shown here is derived from an EMBL/GenBank/DDBJ whole genome shotgun (WGS) entry which is preliminary data.</text>
</comment>
<evidence type="ECO:0000313" key="5">
    <source>
        <dbReference type="Proteomes" id="UP001365128"/>
    </source>
</evidence>
<dbReference type="EMBL" id="JBBPDW010000076">
    <property type="protein sequence ID" value="KAK7529335.1"/>
    <property type="molecule type" value="Genomic_DNA"/>
</dbReference>
<dbReference type="Gene3D" id="3.40.50.300">
    <property type="entry name" value="P-loop containing nucleotide triphosphate hydrolases"/>
    <property type="match status" value="1"/>
</dbReference>
<feature type="region of interest" description="Disordered" evidence="1">
    <location>
        <begin position="1"/>
        <end position="77"/>
    </location>
</feature>
<proteinExistence type="predicted"/>
<dbReference type="PANTHER" id="PTHR36681">
    <property type="entry name" value="NUCLEAR GTPASE, GERMINAL CENTER-ASSOCIATED, TANDEM DUPLICATE 3"/>
    <property type="match status" value="1"/>
</dbReference>
<evidence type="ECO:0000313" key="4">
    <source>
        <dbReference type="EMBL" id="KAK7529335.1"/>
    </source>
</evidence>
<feature type="compositionally biased region" description="Polar residues" evidence="1">
    <location>
        <begin position="132"/>
        <end position="174"/>
    </location>
</feature>
<sequence>MAAPGESNGGAPPSDDMGLSSHVPERTGNDHAAPDRDATESAQGSDSSEATPAAESTCPTGQLPFPSGLQPSPEMWRLFQEFVSQQSSNSMPANLSSTAIPPGTPPVMCSAAYEGRASAPRASKRFTLKTEPGTSNYQQSGGSLSPSNSQAGSTTYSQRLGSMTSDHQPSFSSQGKKRNRSVLSHFNDDDDAAVELFTRYDPRSEGFPATYTSNPSFSEAEARHNKIYQDFLTILGRYEEEHDSDIEFIKSRARLFSGIDYPGDIIVGLRGAAGVGKSSLINSILGIEDAAETGDGHKACTAVAQEFRFSDSQDEANFRAEIEFIPEASRKGALDNYISDFFDHQSNEFDPNDPQYKDLIKPYSTCIEALTSMFCNHEEFQSEGAIKKYMKNFSGSMVATLNGTLSSWLNTAMKSLNLCSDTIEFNASTALELSDLIKPFLAFNKSNLQSEDPQPSLWPMVKVVRVFCDSRILRQGIVLTDLPGTGDTNRTRMASTNEYIRKVDYTVVVSEIKRSETNESIHDDIVSSYKRTRQGGAALVLTRTDDVELNAVSPRDINGINPGDSKVIERLRVEANETNDRLKQFKSQASAARRCGDLDGERLLSAEKEQCELDLVRCKNEFNDACIRSRNSIVIQDFEEKYKTLAKGRTPLAIHCVSNRLYNQHVEGVEQGQEIKMSVETTGIPELRAHLYCLPAAKKFRALEHQCATRLDNFLCMVEMVCNVTKLKRKEDMEQILLGRNESLFKNIALAFQRFKDLAITPVLEKIKSSRERWIGLAQPKLEEWSQWNSRTYRTTLKRWGKCTNKQKNLINWNTELLKVVARDLEADMESFENPLETLTPILKSLFDETVDGIQKDLEGAAGPSKDALGTFFRTLSNAKVDLHRLSEDAAGRLERDLMLLKENMLSAADTDRSFFVENMKVTYDQCFNMTGPKIHLARVRALSAKISNTSKGPFMAINTGARKTATKLLSDHTNSLATDALKIFEDIHRLFSLNFSTEGGNTPAARAIRMELRHEVILAREVVQGHLKDCLDDCRKGGNKGISTPRIKCERHSPN</sequence>